<dbReference type="Pfam" id="PF03544">
    <property type="entry name" value="TonB_C"/>
    <property type="match status" value="1"/>
</dbReference>
<evidence type="ECO:0000256" key="5">
    <source>
        <dbReference type="ARBA" id="ARBA00022519"/>
    </source>
</evidence>
<evidence type="ECO:0000256" key="8">
    <source>
        <dbReference type="ARBA" id="ARBA00022989"/>
    </source>
</evidence>
<dbReference type="InterPro" id="IPR037682">
    <property type="entry name" value="TonB_C"/>
</dbReference>
<gene>
    <name evidence="13" type="ordered locus">Galf_2086</name>
</gene>
<accession>D9SI01</accession>
<evidence type="ECO:0000256" key="7">
    <source>
        <dbReference type="ARBA" id="ARBA00022927"/>
    </source>
</evidence>
<keyword evidence="6 11" id="KW-0812">Transmembrane</keyword>
<dbReference type="EMBL" id="CP002159">
    <property type="protein sequence ID" value="ADL56091.1"/>
    <property type="molecule type" value="Genomic_DNA"/>
</dbReference>
<sequence length="282" mass="31491" precursor="true">MLDKLKSGISLAMMFSIAVHAFALFGVALVLPEPNKASDIMQPLHVVLVNSKSQSKPLQADALAQANLDGGGNTTEDRQAKSMLPNIGEDSQIAPEQTSKSVAHLEEESRRMLTQMKSSYKMAPQQKPSDTAPGSSADDMVQRSMEIARLEAQINKNNDYYQKLPRRKFIGARTQEYRFAQYIEDWRVKVERIGNLNYPEQARREQVYGKLQLSVSIRADGSIENIEVSRTSGHRILDAAAMRIVKLAGPYAPLPPDITRDVDILTITRTWSFTPSDKLESE</sequence>
<dbReference type="KEGG" id="gca:Galf_2086"/>
<dbReference type="PANTHER" id="PTHR33446:SF11">
    <property type="entry name" value="TONB3"/>
    <property type="match status" value="1"/>
</dbReference>
<evidence type="ECO:0000256" key="9">
    <source>
        <dbReference type="ARBA" id="ARBA00023136"/>
    </source>
</evidence>
<dbReference type="Gene3D" id="3.30.1150.10">
    <property type="match status" value="1"/>
</dbReference>
<dbReference type="SUPFAM" id="SSF74653">
    <property type="entry name" value="TolA/TonB C-terminal domain"/>
    <property type="match status" value="1"/>
</dbReference>
<keyword evidence="8 11" id="KW-1133">Transmembrane helix</keyword>
<dbReference type="GO" id="GO:0015031">
    <property type="term" value="P:protein transport"/>
    <property type="evidence" value="ECO:0007669"/>
    <property type="project" value="UniProtKB-KW"/>
</dbReference>
<protein>
    <submittedName>
        <fullName evidence="13">TonB family protein</fullName>
    </submittedName>
</protein>
<dbReference type="PROSITE" id="PS52015">
    <property type="entry name" value="TONB_CTD"/>
    <property type="match status" value="1"/>
</dbReference>
<dbReference type="AlphaFoldDB" id="D9SI01"/>
<keyword evidence="4" id="KW-1003">Cell membrane</keyword>
<proteinExistence type="inferred from homology"/>
<comment type="subcellular location">
    <subcellularLocation>
        <location evidence="1">Cell inner membrane</location>
        <topology evidence="1">Single-pass membrane protein</topology>
        <orientation evidence="1">Periplasmic side</orientation>
    </subcellularLocation>
</comment>
<dbReference type="RefSeq" id="WP_013294023.1">
    <property type="nucleotide sequence ID" value="NC_014394.1"/>
</dbReference>
<evidence type="ECO:0000256" key="3">
    <source>
        <dbReference type="ARBA" id="ARBA00022448"/>
    </source>
</evidence>
<dbReference type="InterPro" id="IPR051045">
    <property type="entry name" value="TonB-dependent_transducer"/>
</dbReference>
<dbReference type="PANTHER" id="PTHR33446">
    <property type="entry name" value="PROTEIN TONB-RELATED"/>
    <property type="match status" value="1"/>
</dbReference>
<dbReference type="GO" id="GO:0031992">
    <property type="term" value="F:energy transducer activity"/>
    <property type="evidence" value="ECO:0007669"/>
    <property type="project" value="TreeGrafter"/>
</dbReference>
<evidence type="ECO:0000256" key="1">
    <source>
        <dbReference type="ARBA" id="ARBA00004383"/>
    </source>
</evidence>
<evidence type="ECO:0000256" key="11">
    <source>
        <dbReference type="SAM" id="Phobius"/>
    </source>
</evidence>
<dbReference type="Proteomes" id="UP000001235">
    <property type="component" value="Chromosome"/>
</dbReference>
<evidence type="ECO:0000259" key="12">
    <source>
        <dbReference type="PROSITE" id="PS52015"/>
    </source>
</evidence>
<dbReference type="HOGENOM" id="CLU_052089_0_0_4"/>
<name>D9SI01_GALCS</name>
<keyword evidence="5" id="KW-0997">Cell inner membrane</keyword>
<evidence type="ECO:0000256" key="10">
    <source>
        <dbReference type="SAM" id="MobiDB-lite"/>
    </source>
</evidence>
<evidence type="ECO:0000256" key="2">
    <source>
        <dbReference type="ARBA" id="ARBA00006555"/>
    </source>
</evidence>
<dbReference type="eggNOG" id="COG0810">
    <property type="taxonomic scope" value="Bacteria"/>
</dbReference>
<evidence type="ECO:0000313" key="13">
    <source>
        <dbReference type="EMBL" id="ADL56091.1"/>
    </source>
</evidence>
<comment type="similarity">
    <text evidence="2">Belongs to the TonB family.</text>
</comment>
<dbReference type="STRING" id="395494.Galf_2086"/>
<keyword evidence="3" id="KW-0813">Transport</keyword>
<keyword evidence="7" id="KW-0653">Protein transport</keyword>
<organism evidence="13 14">
    <name type="scientific">Gallionella capsiferriformans (strain ES-2)</name>
    <name type="common">Gallionella ferruginea capsiferriformans (strain ES-2)</name>
    <dbReference type="NCBI Taxonomy" id="395494"/>
    <lineage>
        <taxon>Bacteria</taxon>
        <taxon>Pseudomonadati</taxon>
        <taxon>Pseudomonadota</taxon>
        <taxon>Betaproteobacteria</taxon>
        <taxon>Nitrosomonadales</taxon>
        <taxon>Gallionellaceae</taxon>
        <taxon>Gallionella</taxon>
    </lineage>
</organism>
<evidence type="ECO:0000256" key="6">
    <source>
        <dbReference type="ARBA" id="ARBA00022692"/>
    </source>
</evidence>
<dbReference type="GO" id="GO:0055085">
    <property type="term" value="P:transmembrane transport"/>
    <property type="evidence" value="ECO:0007669"/>
    <property type="project" value="InterPro"/>
</dbReference>
<reference evidence="13 14" key="1">
    <citation type="submission" date="2010-08" db="EMBL/GenBank/DDBJ databases">
        <title>Complete sequence of Gallionella capsiferriformans ES-2.</title>
        <authorList>
            <consortium name="US DOE Joint Genome Institute"/>
            <person name="Lucas S."/>
            <person name="Copeland A."/>
            <person name="Lapidus A."/>
            <person name="Cheng J.-F."/>
            <person name="Bruce D."/>
            <person name="Goodwin L."/>
            <person name="Pitluck S."/>
            <person name="Chertkov O."/>
            <person name="Davenport K.W."/>
            <person name="Detter J.C."/>
            <person name="Han C."/>
            <person name="Tapia R."/>
            <person name="Land M."/>
            <person name="Hauser L."/>
            <person name="Chang Y.-J."/>
            <person name="Jeffries C."/>
            <person name="Kyrpides N."/>
            <person name="Ivanova N."/>
            <person name="Mikhailova N."/>
            <person name="Shelobolina E.S."/>
            <person name="Picardal F."/>
            <person name="Roden E."/>
            <person name="Emerson D."/>
            <person name="Woyke T."/>
        </authorList>
    </citation>
    <scope>NUCLEOTIDE SEQUENCE [LARGE SCALE GENOMIC DNA]</scope>
    <source>
        <strain evidence="13 14">ES-2</strain>
    </source>
</reference>
<feature type="region of interest" description="Disordered" evidence="10">
    <location>
        <begin position="84"/>
        <end position="138"/>
    </location>
</feature>
<dbReference type="GO" id="GO:0098797">
    <property type="term" value="C:plasma membrane protein complex"/>
    <property type="evidence" value="ECO:0007669"/>
    <property type="project" value="TreeGrafter"/>
</dbReference>
<dbReference type="NCBIfam" id="TIGR01352">
    <property type="entry name" value="tonB_Cterm"/>
    <property type="match status" value="1"/>
</dbReference>
<evidence type="ECO:0000256" key="4">
    <source>
        <dbReference type="ARBA" id="ARBA00022475"/>
    </source>
</evidence>
<feature type="transmembrane region" description="Helical" evidence="11">
    <location>
        <begin position="12"/>
        <end position="31"/>
    </location>
</feature>
<keyword evidence="9 11" id="KW-0472">Membrane</keyword>
<dbReference type="InterPro" id="IPR006260">
    <property type="entry name" value="TonB/TolA_C"/>
</dbReference>
<feature type="domain" description="TonB C-terminal" evidence="12">
    <location>
        <begin position="183"/>
        <end position="280"/>
    </location>
</feature>
<evidence type="ECO:0000313" key="14">
    <source>
        <dbReference type="Proteomes" id="UP000001235"/>
    </source>
</evidence>
<keyword evidence="14" id="KW-1185">Reference proteome</keyword>